<proteinExistence type="predicted"/>
<accession>A0ABS3JTH5</accession>
<feature type="region of interest" description="Disordered" evidence="1">
    <location>
        <begin position="158"/>
        <end position="182"/>
    </location>
</feature>
<evidence type="ECO:0000256" key="1">
    <source>
        <dbReference type="SAM" id="MobiDB-lite"/>
    </source>
</evidence>
<dbReference type="Proteomes" id="UP000664628">
    <property type="component" value="Unassembled WGS sequence"/>
</dbReference>
<evidence type="ECO:0000313" key="3">
    <source>
        <dbReference type="Proteomes" id="UP000664628"/>
    </source>
</evidence>
<organism evidence="2 3">
    <name type="scientific">Fibrella forsythiae</name>
    <dbReference type="NCBI Taxonomy" id="2817061"/>
    <lineage>
        <taxon>Bacteria</taxon>
        <taxon>Pseudomonadati</taxon>
        <taxon>Bacteroidota</taxon>
        <taxon>Cytophagia</taxon>
        <taxon>Cytophagales</taxon>
        <taxon>Spirosomataceae</taxon>
        <taxon>Fibrella</taxon>
    </lineage>
</organism>
<keyword evidence="3" id="KW-1185">Reference proteome</keyword>
<gene>
    <name evidence="2" type="ORF">J2I46_32400</name>
</gene>
<evidence type="ECO:0008006" key="4">
    <source>
        <dbReference type="Google" id="ProtNLM"/>
    </source>
</evidence>
<name>A0ABS3JTH5_9BACT</name>
<protein>
    <recommendedName>
        <fullName evidence="4">Copper amine oxidase-like N-terminal domain-containing protein</fullName>
    </recommendedName>
</protein>
<sequence length="182" mass="19747">MKGGPGERTLPASAPGQTRIDFKDMTQSAIHFFTPQDNAPDGPVKTNEKSPQLRGYISSSGKLTLPLSTLEQLGLAHSAFLVGTDAGKRRIKTLYLIPAEPGEPETFTMSQGAKSRFIELGPLLRNNGLDFGATKYSFSVSPFTYEGQSAYALALREEKAADAQQPKAPYMGKPRGRRKKGQ</sequence>
<dbReference type="RefSeq" id="WP_207333268.1">
    <property type="nucleotide sequence ID" value="NZ_JAFMYW010000034.1"/>
</dbReference>
<evidence type="ECO:0000313" key="2">
    <source>
        <dbReference type="EMBL" id="MBO0953316.1"/>
    </source>
</evidence>
<reference evidence="2 3" key="1">
    <citation type="submission" date="2021-03" db="EMBL/GenBank/DDBJ databases">
        <title>Fibrella sp. HMF5405 genome sequencing and assembly.</title>
        <authorList>
            <person name="Kang H."/>
            <person name="Kim H."/>
            <person name="Bae S."/>
            <person name="Joh K."/>
        </authorList>
    </citation>
    <scope>NUCLEOTIDE SEQUENCE [LARGE SCALE GENOMIC DNA]</scope>
    <source>
        <strain evidence="2 3">HMF5405</strain>
    </source>
</reference>
<dbReference type="EMBL" id="JAFMYW010000034">
    <property type="protein sequence ID" value="MBO0953316.1"/>
    <property type="molecule type" value="Genomic_DNA"/>
</dbReference>
<comment type="caution">
    <text evidence="2">The sequence shown here is derived from an EMBL/GenBank/DDBJ whole genome shotgun (WGS) entry which is preliminary data.</text>
</comment>